<gene>
    <name evidence="2" type="ORF">SAMN05444972_105140</name>
</gene>
<dbReference type="Proteomes" id="UP000198660">
    <property type="component" value="Unassembled WGS sequence"/>
</dbReference>
<evidence type="ECO:0000313" key="3">
    <source>
        <dbReference type="Proteomes" id="UP000198660"/>
    </source>
</evidence>
<dbReference type="InterPro" id="IPR034660">
    <property type="entry name" value="DinB/YfiT-like"/>
</dbReference>
<proteinExistence type="predicted"/>
<protein>
    <submittedName>
        <fullName evidence="2">DinB superfamily protein</fullName>
    </submittedName>
</protein>
<dbReference type="InterPro" id="IPR024775">
    <property type="entry name" value="DinB-like"/>
</dbReference>
<evidence type="ECO:0000313" key="2">
    <source>
        <dbReference type="EMBL" id="SFS64916.1"/>
    </source>
</evidence>
<keyword evidence="3" id="KW-1185">Reference proteome</keyword>
<sequence>MQTWRLIPDNYLDWRPDQEAYSFGEMIRHVWVGDYEYLHILKTGGLDPEEDIYQNVPITSVEQEIEYSHPHRQQLLDWIRNLPPEQLIEKSVARPAKGYQRPLGDMLMRIAYHDSVHIGYFKQYLRMVQLEQPNMALAYNEEW</sequence>
<dbReference type="AlphaFoldDB" id="A0A1I6RJU2"/>
<accession>A0A1I6RJU2</accession>
<reference evidence="3" key="1">
    <citation type="submission" date="2016-10" db="EMBL/GenBank/DDBJ databases">
        <authorList>
            <person name="Varghese N."/>
            <person name="Submissions S."/>
        </authorList>
    </citation>
    <scope>NUCLEOTIDE SEQUENCE [LARGE SCALE GENOMIC DNA]</scope>
    <source>
        <strain evidence="3">DSM 45789</strain>
    </source>
</reference>
<name>A0A1I6RJU2_9BACL</name>
<dbReference type="EMBL" id="FPAA01000005">
    <property type="protein sequence ID" value="SFS64916.1"/>
    <property type="molecule type" value="Genomic_DNA"/>
</dbReference>
<evidence type="ECO:0000259" key="1">
    <source>
        <dbReference type="Pfam" id="PF12867"/>
    </source>
</evidence>
<dbReference type="SUPFAM" id="SSF109854">
    <property type="entry name" value="DinB/YfiT-like putative metalloenzymes"/>
    <property type="match status" value="1"/>
</dbReference>
<organism evidence="2 3">
    <name type="scientific">Marininema halotolerans</name>
    <dbReference type="NCBI Taxonomy" id="1155944"/>
    <lineage>
        <taxon>Bacteria</taxon>
        <taxon>Bacillati</taxon>
        <taxon>Bacillota</taxon>
        <taxon>Bacilli</taxon>
        <taxon>Bacillales</taxon>
        <taxon>Thermoactinomycetaceae</taxon>
        <taxon>Marininema</taxon>
    </lineage>
</organism>
<feature type="domain" description="DinB-like" evidence="1">
    <location>
        <begin position="3"/>
        <end position="120"/>
    </location>
</feature>
<dbReference type="Gene3D" id="1.20.120.450">
    <property type="entry name" value="dinb family like domain"/>
    <property type="match status" value="1"/>
</dbReference>
<dbReference type="Pfam" id="PF12867">
    <property type="entry name" value="DinB_2"/>
    <property type="match status" value="1"/>
</dbReference>